<dbReference type="AlphaFoldDB" id="A0AAQ3T1N3"/>
<reference evidence="2 3" key="1">
    <citation type="submission" date="2024-02" db="EMBL/GenBank/DDBJ databases">
        <title>High-quality chromosome-scale genome assembly of Pensacola bahiagrass (Paspalum notatum Flugge var. saurae).</title>
        <authorList>
            <person name="Vega J.M."/>
            <person name="Podio M."/>
            <person name="Orjuela J."/>
            <person name="Siena L.A."/>
            <person name="Pessino S.C."/>
            <person name="Combes M.C."/>
            <person name="Mariac C."/>
            <person name="Albertini E."/>
            <person name="Pupilli F."/>
            <person name="Ortiz J.P.A."/>
            <person name="Leblanc O."/>
        </authorList>
    </citation>
    <scope>NUCLEOTIDE SEQUENCE [LARGE SCALE GENOMIC DNA]</scope>
    <source>
        <strain evidence="2">R1</strain>
        <tissue evidence="2">Leaf</tissue>
    </source>
</reference>
<dbReference type="Proteomes" id="UP001341281">
    <property type="component" value="Chromosome 03"/>
</dbReference>
<gene>
    <name evidence="2" type="ORF">U9M48_014490</name>
</gene>
<protein>
    <submittedName>
        <fullName evidence="2">Uncharacterized protein</fullName>
    </submittedName>
</protein>
<proteinExistence type="predicted"/>
<evidence type="ECO:0000313" key="3">
    <source>
        <dbReference type="Proteomes" id="UP001341281"/>
    </source>
</evidence>
<accession>A0AAQ3T1N3</accession>
<dbReference type="EMBL" id="CP144747">
    <property type="protein sequence ID" value="WVZ65069.1"/>
    <property type="molecule type" value="Genomic_DNA"/>
</dbReference>
<sequence length="93" mass="9574">MGGANIAPSTQGGFTGPALRSTSTTVVLRLQQMLLLGVGGLLLDVDPLQCYTGPEVLSMPSRSTLDAQYAQHSGGFSSSGGGGGRSDDERNRF</sequence>
<evidence type="ECO:0000313" key="2">
    <source>
        <dbReference type="EMBL" id="WVZ65069.1"/>
    </source>
</evidence>
<evidence type="ECO:0000256" key="1">
    <source>
        <dbReference type="SAM" id="MobiDB-lite"/>
    </source>
</evidence>
<organism evidence="2 3">
    <name type="scientific">Paspalum notatum var. saurae</name>
    <dbReference type="NCBI Taxonomy" id="547442"/>
    <lineage>
        <taxon>Eukaryota</taxon>
        <taxon>Viridiplantae</taxon>
        <taxon>Streptophyta</taxon>
        <taxon>Embryophyta</taxon>
        <taxon>Tracheophyta</taxon>
        <taxon>Spermatophyta</taxon>
        <taxon>Magnoliopsida</taxon>
        <taxon>Liliopsida</taxon>
        <taxon>Poales</taxon>
        <taxon>Poaceae</taxon>
        <taxon>PACMAD clade</taxon>
        <taxon>Panicoideae</taxon>
        <taxon>Andropogonodae</taxon>
        <taxon>Paspaleae</taxon>
        <taxon>Paspalinae</taxon>
        <taxon>Paspalum</taxon>
    </lineage>
</organism>
<feature type="region of interest" description="Disordered" evidence="1">
    <location>
        <begin position="69"/>
        <end position="93"/>
    </location>
</feature>
<name>A0AAQ3T1N3_PASNO</name>
<keyword evidence="3" id="KW-1185">Reference proteome</keyword>